<evidence type="ECO:0000256" key="1">
    <source>
        <dbReference type="SAM" id="SignalP"/>
    </source>
</evidence>
<dbReference type="Gene3D" id="3.40.50.2300">
    <property type="match status" value="3"/>
</dbReference>
<organism evidence="2 3">
    <name type="scientific">Roseburia lenta</name>
    <dbReference type="NCBI Taxonomy" id="2763061"/>
    <lineage>
        <taxon>Bacteria</taxon>
        <taxon>Bacillati</taxon>
        <taxon>Bacillota</taxon>
        <taxon>Clostridia</taxon>
        <taxon>Lachnospirales</taxon>
        <taxon>Lachnospiraceae</taxon>
        <taxon>Roseburia</taxon>
    </lineage>
</organism>
<dbReference type="PANTHER" id="PTHR35271:SF1">
    <property type="entry name" value="ABC TRANSPORTER, SUBSTRATE-BINDING LIPOPROTEIN"/>
    <property type="match status" value="1"/>
</dbReference>
<keyword evidence="3" id="KW-1185">Reference proteome</keyword>
<dbReference type="Pfam" id="PF04392">
    <property type="entry name" value="ABC_sub_bind"/>
    <property type="match status" value="1"/>
</dbReference>
<dbReference type="Proteomes" id="UP000643810">
    <property type="component" value="Unassembled WGS sequence"/>
</dbReference>
<feature type="signal peptide" evidence="1">
    <location>
        <begin position="1"/>
        <end position="24"/>
    </location>
</feature>
<keyword evidence="1" id="KW-0732">Signal</keyword>
<dbReference type="RefSeq" id="WP_186854400.1">
    <property type="nucleotide sequence ID" value="NZ_JACOPG010000003.1"/>
</dbReference>
<feature type="chain" id="PRO_5046186499" description="ABC transporter substrate-binding protein" evidence="1">
    <location>
        <begin position="25"/>
        <end position="433"/>
    </location>
</feature>
<comment type="caution">
    <text evidence="2">The sequence shown here is derived from an EMBL/GenBank/DDBJ whole genome shotgun (WGS) entry which is preliminary data.</text>
</comment>
<proteinExistence type="predicted"/>
<dbReference type="InterPro" id="IPR007487">
    <property type="entry name" value="ABC_transpt-TYRBP-like"/>
</dbReference>
<evidence type="ECO:0008006" key="4">
    <source>
        <dbReference type="Google" id="ProtNLM"/>
    </source>
</evidence>
<gene>
    <name evidence="2" type="ORF">H8R94_08480</name>
</gene>
<sequence>MLNIKRFACTGLAAILVVSLPACGKDKSSGYTPLPEEDDTVYNISLCQDEDSDYYNNISQGFNDALTDLFGSAHVNVTTMVANNTIGTDSICADYVTGGTDLIFANGKKSLSSAATATEDIPIVGAAVMDYQSVLHLATASDSSWNKKTGTNVTGISSKPNLEEQLSLLIEATPDLQSVGLLYNPEDTDGIYQNVLLEKYLDQAGIPWKEYALPSDDIDSSISDELTDATAIAPTKQIASSVTEGSNNDVVSFAGNDLLSGIFSPSSAHVASTSATWTPDLSIANAEPLAADASLEDIVQYACNECSVLFLPAESQLTSEVRTIVDIATASGTRTVGGDASLGQETLVSMYKDPYAMGYAAGKMVYRILVDGADPGDIKITNSPAENVKLYNASRAESLGMTFPKSFHEINDYFANYEIGSTTTRISSDDTAE</sequence>
<name>A0ABR7GGQ0_9FIRM</name>
<reference evidence="2 3" key="1">
    <citation type="submission" date="2020-08" db="EMBL/GenBank/DDBJ databases">
        <title>Genome public.</title>
        <authorList>
            <person name="Liu C."/>
            <person name="Sun Q."/>
        </authorList>
    </citation>
    <scope>NUCLEOTIDE SEQUENCE [LARGE SCALE GENOMIC DNA]</scope>
    <source>
        <strain evidence="2 3">NSJ-9</strain>
    </source>
</reference>
<dbReference type="PANTHER" id="PTHR35271">
    <property type="entry name" value="ABC TRANSPORTER, SUBSTRATE-BINDING LIPOPROTEIN-RELATED"/>
    <property type="match status" value="1"/>
</dbReference>
<protein>
    <recommendedName>
        <fullName evidence="4">ABC transporter substrate-binding protein</fullName>
    </recommendedName>
</protein>
<evidence type="ECO:0000313" key="3">
    <source>
        <dbReference type="Proteomes" id="UP000643810"/>
    </source>
</evidence>
<evidence type="ECO:0000313" key="2">
    <source>
        <dbReference type="EMBL" id="MBC5686630.1"/>
    </source>
</evidence>
<accession>A0ABR7GGQ0</accession>
<dbReference type="EMBL" id="JACOPG010000003">
    <property type="protein sequence ID" value="MBC5686630.1"/>
    <property type="molecule type" value="Genomic_DNA"/>
</dbReference>